<gene>
    <name evidence="2" type="ORF">SEPMUDRAFT_146394</name>
</gene>
<feature type="region of interest" description="Disordered" evidence="1">
    <location>
        <begin position="201"/>
        <end position="225"/>
    </location>
</feature>
<dbReference type="eggNOG" id="ENOG502SSSU">
    <property type="taxonomic scope" value="Eukaryota"/>
</dbReference>
<keyword evidence="3" id="KW-1185">Reference proteome</keyword>
<dbReference type="HOGENOM" id="CLU_108111_0_0_1"/>
<dbReference type="RefSeq" id="XP_016765472.1">
    <property type="nucleotide sequence ID" value="XM_016903627.1"/>
</dbReference>
<proteinExistence type="predicted"/>
<sequence length="225" mass="25159">MTIMETDEAPDMPSPHREEQSSSSGYASYVPHDLKYNADFEDAVMRITLAPTASQDGIRIIPENSAEQPVEGISVRARDVTPQSLPAIAEADLPLPLEDPRRVFASAIPGIKLTHPGGYLEGGPGLDPDMDTFPEDFLSNHQDVRTTAELRAAVDKKIEENMSELKERMRKRDQAVKQNEEVAKKLQELVLQHTMELKVHKKLADDRRARREAKDRRRAGSTLAP</sequence>
<dbReference type="GeneID" id="27900764"/>
<feature type="compositionally biased region" description="Acidic residues" evidence="1">
    <location>
        <begin position="1"/>
        <end position="10"/>
    </location>
</feature>
<accession>N1QJD7</accession>
<dbReference type="AlphaFoldDB" id="N1QJD7"/>
<name>N1QJD7_SPHMS</name>
<reference evidence="2 3" key="1">
    <citation type="journal article" date="2012" name="PLoS Pathog.">
        <title>Diverse lifestyles and strategies of plant pathogenesis encoded in the genomes of eighteen Dothideomycetes fungi.</title>
        <authorList>
            <person name="Ohm R.A."/>
            <person name="Feau N."/>
            <person name="Henrissat B."/>
            <person name="Schoch C.L."/>
            <person name="Horwitz B.A."/>
            <person name="Barry K.W."/>
            <person name="Condon B.J."/>
            <person name="Copeland A.C."/>
            <person name="Dhillon B."/>
            <person name="Glaser F."/>
            <person name="Hesse C.N."/>
            <person name="Kosti I."/>
            <person name="LaButti K."/>
            <person name="Lindquist E.A."/>
            <person name="Lucas S."/>
            <person name="Salamov A.A."/>
            <person name="Bradshaw R.E."/>
            <person name="Ciuffetti L."/>
            <person name="Hamelin R.C."/>
            <person name="Kema G.H.J."/>
            <person name="Lawrence C."/>
            <person name="Scott J.A."/>
            <person name="Spatafora J.W."/>
            <person name="Turgeon B.G."/>
            <person name="de Wit P.J.G.M."/>
            <person name="Zhong S."/>
            <person name="Goodwin S.B."/>
            <person name="Grigoriev I.V."/>
        </authorList>
    </citation>
    <scope>NUCLEOTIDE SEQUENCE [LARGE SCALE GENOMIC DNA]</scope>
    <source>
        <strain evidence="2 3">SO2202</strain>
    </source>
</reference>
<dbReference type="EMBL" id="KB456260">
    <property type="protein sequence ID" value="EMF17351.1"/>
    <property type="molecule type" value="Genomic_DNA"/>
</dbReference>
<dbReference type="OrthoDB" id="3926908at2759"/>
<organism evidence="2 3">
    <name type="scientific">Sphaerulina musiva (strain SO2202)</name>
    <name type="common">Poplar stem canker fungus</name>
    <name type="synonym">Septoria musiva</name>
    <dbReference type="NCBI Taxonomy" id="692275"/>
    <lineage>
        <taxon>Eukaryota</taxon>
        <taxon>Fungi</taxon>
        <taxon>Dikarya</taxon>
        <taxon>Ascomycota</taxon>
        <taxon>Pezizomycotina</taxon>
        <taxon>Dothideomycetes</taxon>
        <taxon>Dothideomycetidae</taxon>
        <taxon>Mycosphaerellales</taxon>
        <taxon>Mycosphaerellaceae</taxon>
        <taxon>Sphaerulina</taxon>
    </lineage>
</organism>
<evidence type="ECO:0000313" key="3">
    <source>
        <dbReference type="Proteomes" id="UP000016931"/>
    </source>
</evidence>
<evidence type="ECO:0000313" key="2">
    <source>
        <dbReference type="EMBL" id="EMF17351.1"/>
    </source>
</evidence>
<evidence type="ECO:0000256" key="1">
    <source>
        <dbReference type="SAM" id="MobiDB-lite"/>
    </source>
</evidence>
<protein>
    <submittedName>
        <fullName evidence="2">Uncharacterized protein</fullName>
    </submittedName>
</protein>
<feature type="compositionally biased region" description="Basic and acidic residues" evidence="1">
    <location>
        <begin position="201"/>
        <end position="215"/>
    </location>
</feature>
<dbReference type="Proteomes" id="UP000016931">
    <property type="component" value="Unassembled WGS sequence"/>
</dbReference>
<feature type="region of interest" description="Disordered" evidence="1">
    <location>
        <begin position="1"/>
        <end position="28"/>
    </location>
</feature>
<dbReference type="OMA" id="THKNGYH"/>